<comment type="caution">
    <text evidence="3">The sequence shown here is derived from an EMBL/GenBank/DDBJ whole genome shotgun (WGS) entry which is preliminary data.</text>
</comment>
<reference evidence="3 4" key="1">
    <citation type="submission" date="2018-06" db="EMBL/GenBank/DDBJ databases">
        <title>Sphaerisporangium craniellae sp. nov., isolated from a marine sponge in the South China Sea.</title>
        <authorList>
            <person name="Li L."/>
        </authorList>
    </citation>
    <scope>NUCLEOTIDE SEQUENCE [LARGE SCALE GENOMIC DNA]</scope>
    <source>
        <strain evidence="3 4">LHW63015</strain>
    </source>
</reference>
<dbReference type="AlphaFoldDB" id="A0A366M1Y6"/>
<accession>A0A366M1Y6</accession>
<feature type="region of interest" description="Disordered" evidence="1">
    <location>
        <begin position="1"/>
        <end position="137"/>
    </location>
</feature>
<feature type="compositionally biased region" description="Basic and acidic residues" evidence="1">
    <location>
        <begin position="83"/>
        <end position="102"/>
    </location>
</feature>
<evidence type="ECO:0000256" key="2">
    <source>
        <dbReference type="SAM" id="Phobius"/>
    </source>
</evidence>
<keyword evidence="2" id="KW-0812">Transmembrane</keyword>
<keyword evidence="2" id="KW-1133">Transmembrane helix</keyword>
<protein>
    <submittedName>
        <fullName evidence="3">Uncharacterized protein</fullName>
    </submittedName>
</protein>
<evidence type="ECO:0000313" key="3">
    <source>
        <dbReference type="EMBL" id="RBQ19813.1"/>
    </source>
</evidence>
<dbReference type="EMBL" id="QMEY01000004">
    <property type="protein sequence ID" value="RBQ19813.1"/>
    <property type="molecule type" value="Genomic_DNA"/>
</dbReference>
<keyword evidence="2" id="KW-0472">Membrane</keyword>
<organism evidence="3 4">
    <name type="scientific">Spongiactinospora rosea</name>
    <dbReference type="NCBI Taxonomy" id="2248750"/>
    <lineage>
        <taxon>Bacteria</taxon>
        <taxon>Bacillati</taxon>
        <taxon>Actinomycetota</taxon>
        <taxon>Actinomycetes</taxon>
        <taxon>Streptosporangiales</taxon>
        <taxon>Streptosporangiaceae</taxon>
        <taxon>Spongiactinospora</taxon>
    </lineage>
</organism>
<proteinExistence type="predicted"/>
<evidence type="ECO:0000313" key="4">
    <source>
        <dbReference type="Proteomes" id="UP000253303"/>
    </source>
</evidence>
<feature type="transmembrane region" description="Helical" evidence="2">
    <location>
        <begin position="165"/>
        <end position="187"/>
    </location>
</feature>
<feature type="compositionally biased region" description="Pro residues" evidence="1">
    <location>
        <begin position="55"/>
        <end position="68"/>
    </location>
</feature>
<keyword evidence="4" id="KW-1185">Reference proteome</keyword>
<evidence type="ECO:0000256" key="1">
    <source>
        <dbReference type="SAM" id="MobiDB-lite"/>
    </source>
</evidence>
<dbReference type="Proteomes" id="UP000253303">
    <property type="component" value="Unassembled WGS sequence"/>
</dbReference>
<feature type="compositionally biased region" description="Basic and acidic residues" evidence="1">
    <location>
        <begin position="28"/>
        <end position="37"/>
    </location>
</feature>
<gene>
    <name evidence="3" type="ORF">DP939_13970</name>
</gene>
<name>A0A366M1Y6_9ACTN</name>
<sequence length="403" mass="43133">MAPDQSSHPQMPPAWPDAPQGGPAAPPPRERAPDQDRKGRRHSSAPPRSWEDDPLGPPHTPPATPPPATSDVNYERTMAVPMRPREEAGAPPRERSAPRRQGDTPGGTLGRDPADPNRPFVTAGQISGPKTPPPERQQELWNTVFGDNYQAMEDEEEPERTGKPVWIYALAGTIVVALVAVLLWWAFTSGPLAAAEGPASTQIAQKTAAPQKPAAPRKTLPRLPRYKGAASQSAGTLADQLGAITLPKLGPPWRQDLRPTVAESFGYPTRQYVPAGRDAAGKTQYAQVLSGPLPKQLAAKYTSPEDLTPVVSAVAFQARTKYFAKGNTIAKTVHQTKPIGGMPAELIGYEITSAQTKTTMVVAVVSTGRNVPTVVTMTVPESRKKLLPDINTVFAGIRPLNGS</sequence>